<dbReference type="PANTHER" id="PTHR43046:SF14">
    <property type="entry name" value="MUTT_NUDIX FAMILY PROTEIN"/>
    <property type="match status" value="1"/>
</dbReference>
<dbReference type="PROSITE" id="PS00893">
    <property type="entry name" value="NUDIX_BOX"/>
    <property type="match status" value="1"/>
</dbReference>
<comment type="caution">
    <text evidence="6">The sequence shown here is derived from an EMBL/GenBank/DDBJ whole genome shotgun (WGS) entry which is preliminary data.</text>
</comment>
<evidence type="ECO:0000256" key="1">
    <source>
        <dbReference type="ARBA" id="ARBA00001946"/>
    </source>
</evidence>
<dbReference type="Proteomes" id="UP000661894">
    <property type="component" value="Unassembled WGS sequence"/>
</dbReference>
<dbReference type="InterPro" id="IPR020476">
    <property type="entry name" value="Nudix_hydrolase"/>
</dbReference>
<dbReference type="SUPFAM" id="SSF55811">
    <property type="entry name" value="Nudix"/>
    <property type="match status" value="1"/>
</dbReference>
<reference evidence="6 7" key="1">
    <citation type="submission" date="2020-08" db="EMBL/GenBank/DDBJ databases">
        <title>A Genomic Blueprint of the Chicken Gut Microbiome.</title>
        <authorList>
            <person name="Gilroy R."/>
            <person name="Ravi A."/>
            <person name="Getino M."/>
            <person name="Pursley I."/>
            <person name="Horton D.L."/>
            <person name="Alikhan N.-F."/>
            <person name="Baker D."/>
            <person name="Gharbi K."/>
            <person name="Hall N."/>
            <person name="Watson M."/>
            <person name="Adriaenssens E.M."/>
            <person name="Foster-Nyarko E."/>
            <person name="Jarju S."/>
            <person name="Secka A."/>
            <person name="Antonio M."/>
            <person name="Oren A."/>
            <person name="Chaudhuri R."/>
            <person name="La Ragione R.M."/>
            <person name="Hildebrand F."/>
            <person name="Pallen M.J."/>
        </authorList>
    </citation>
    <scope>NUCLEOTIDE SEQUENCE [LARGE SCALE GENOMIC DNA]</scope>
    <source>
        <strain evidence="6 7">Sa1BUA1</strain>
    </source>
</reference>
<dbReference type="PRINTS" id="PR00502">
    <property type="entry name" value="NUDIXFAMILY"/>
</dbReference>
<sequence>MHFTEYDTRLAAYAVIVNDADEILLTWFNGGDGGRPSWSLPGGGVEYDEAVEDAVVREAYEETGYAVELGPLLAIHHHNAPAGGPFPRAYRSQRFLFHARVVGGQLGTTEVGGTTDFARWVPLAEFPLPERTAEIVGLAVRRLGRR</sequence>
<dbReference type="Gene3D" id="3.90.79.10">
    <property type="entry name" value="Nucleoside Triphosphate Pyrophosphohydrolase"/>
    <property type="match status" value="1"/>
</dbReference>
<dbReference type="InterPro" id="IPR000086">
    <property type="entry name" value="NUDIX_hydrolase_dom"/>
</dbReference>
<evidence type="ECO:0000259" key="5">
    <source>
        <dbReference type="PROSITE" id="PS51462"/>
    </source>
</evidence>
<evidence type="ECO:0000313" key="7">
    <source>
        <dbReference type="Proteomes" id="UP000661894"/>
    </source>
</evidence>
<dbReference type="InterPro" id="IPR020084">
    <property type="entry name" value="NUDIX_hydrolase_CS"/>
</dbReference>
<protein>
    <submittedName>
        <fullName evidence="6">NUDIX domain-containing protein</fullName>
    </submittedName>
</protein>
<dbReference type="RefSeq" id="WP_251838933.1">
    <property type="nucleotide sequence ID" value="NZ_JACSPO010000001.1"/>
</dbReference>
<feature type="domain" description="Nudix hydrolase" evidence="5">
    <location>
        <begin position="7"/>
        <end position="142"/>
    </location>
</feature>
<dbReference type="EMBL" id="JACSPO010000001">
    <property type="protein sequence ID" value="MBD8061879.1"/>
    <property type="molecule type" value="Genomic_DNA"/>
</dbReference>
<evidence type="ECO:0000313" key="6">
    <source>
        <dbReference type="EMBL" id="MBD8061879.1"/>
    </source>
</evidence>
<evidence type="ECO:0000256" key="3">
    <source>
        <dbReference type="ARBA" id="ARBA00022801"/>
    </source>
</evidence>
<name>A0ABR8Z0M4_9MICO</name>
<dbReference type="PROSITE" id="PS51462">
    <property type="entry name" value="NUDIX"/>
    <property type="match status" value="1"/>
</dbReference>
<dbReference type="InterPro" id="IPR015797">
    <property type="entry name" value="NUDIX_hydrolase-like_dom_sf"/>
</dbReference>
<keyword evidence="7" id="KW-1185">Reference proteome</keyword>
<comment type="cofactor">
    <cofactor evidence="1">
        <name>Mg(2+)</name>
        <dbReference type="ChEBI" id="CHEBI:18420"/>
    </cofactor>
</comment>
<proteinExistence type="inferred from homology"/>
<keyword evidence="3 4" id="KW-0378">Hydrolase</keyword>
<accession>A0ABR8Z0M4</accession>
<organism evidence="6 7">
    <name type="scientific">Oceanitalea stevensii</name>
    <dbReference type="NCBI Taxonomy" id="2763072"/>
    <lineage>
        <taxon>Bacteria</taxon>
        <taxon>Bacillati</taxon>
        <taxon>Actinomycetota</taxon>
        <taxon>Actinomycetes</taxon>
        <taxon>Micrococcales</taxon>
        <taxon>Bogoriellaceae</taxon>
        <taxon>Georgenia</taxon>
    </lineage>
</organism>
<gene>
    <name evidence="6" type="ORF">H9624_06035</name>
</gene>
<comment type="similarity">
    <text evidence="2 4">Belongs to the Nudix hydrolase family.</text>
</comment>
<dbReference type="Pfam" id="PF00293">
    <property type="entry name" value="NUDIX"/>
    <property type="match status" value="1"/>
</dbReference>
<evidence type="ECO:0000256" key="4">
    <source>
        <dbReference type="RuleBase" id="RU003476"/>
    </source>
</evidence>
<dbReference type="PANTHER" id="PTHR43046">
    <property type="entry name" value="GDP-MANNOSE MANNOSYL HYDROLASE"/>
    <property type="match status" value="1"/>
</dbReference>
<evidence type="ECO:0000256" key="2">
    <source>
        <dbReference type="ARBA" id="ARBA00005582"/>
    </source>
</evidence>
<dbReference type="CDD" id="cd02883">
    <property type="entry name" value="NUDIX_Hydrolase"/>
    <property type="match status" value="1"/>
</dbReference>